<protein>
    <submittedName>
        <fullName evidence="1">Uncharacterized protein</fullName>
    </submittedName>
</protein>
<proteinExistence type="predicted"/>
<sequence length="497" mass="57021">MAKKRQITDIESEFKQSKEFEILTDFEKSEVADVFETIADTTSDDDYSDYTKWDADFIVALVFSLFDQLGNSTAQDATRAIVIYDILKAVLRFLASKNKLQIPLFELNQLFNLIDSELSLNSFQRIREPNYQDPALPGWRRYVANDITNYMGEWIDAYVESSDWAKRPKGVTEDFLSSLMFSMTEYVYNIYRKTPKTWTKTALNGVMENEFITNMDLEDEDYRLIVPAMSAFIDFVAENGWINAQKAANYKRYLAAGEEKMIEASHDDTKAGPAKLVYKEMERQGVDIDDDEEVEKFIQNLNENGGIDSLLPDDEPNKARNFTDGELAAILTDKATLESFSQAVDPDFETNFLGDHHLVELNNKKWSIKQAKAVHLQGIKDGIKMWLGRDRDKYELPAGIDVVSLVGTVAELEDTLYSQHLQTPKEWTPATWREFGQWARDNQARGRNKEATKLFTSVIRIQADNKRISPQKANQLLFAMRGEDNNIISLDDARKKK</sequence>
<dbReference type="RefSeq" id="WP_057811917.1">
    <property type="nucleotide sequence ID" value="NZ_CP040736.1"/>
</dbReference>
<reference evidence="1 2" key="1">
    <citation type="submission" date="2019-05" db="EMBL/GenBank/DDBJ databases">
        <title>Genome Sequence of Lactobacillus futsaii Y97, a Potential Probiotic Strain Isolated from the Futsai of Taiwan.</title>
        <authorList>
            <person name="Du X."/>
        </authorList>
    </citation>
    <scope>NUCLEOTIDE SEQUENCE [LARGE SCALE GENOMIC DNA]</scope>
    <source>
        <strain evidence="1 2">Y97</strain>
    </source>
</reference>
<dbReference type="STRING" id="1423818.FC88_GL000025"/>
<organism evidence="1 2">
    <name type="scientific">Companilactobacillus futsaii</name>
    <dbReference type="NCBI Taxonomy" id="938155"/>
    <lineage>
        <taxon>Bacteria</taxon>
        <taxon>Bacillati</taxon>
        <taxon>Bacillota</taxon>
        <taxon>Bacilli</taxon>
        <taxon>Lactobacillales</taxon>
        <taxon>Lactobacillaceae</taxon>
        <taxon>Companilactobacillus</taxon>
    </lineage>
</organism>
<name>A0A5B7T0H8_9LACO</name>
<dbReference type="Proteomes" id="UP000310673">
    <property type="component" value="Chromosome"/>
</dbReference>
<dbReference type="KEGG" id="lft:FG051_00845"/>
<dbReference type="AlphaFoldDB" id="A0A5B7T0H8"/>
<accession>A0A5B7T0H8</accession>
<evidence type="ECO:0000313" key="2">
    <source>
        <dbReference type="Proteomes" id="UP000310673"/>
    </source>
</evidence>
<gene>
    <name evidence="1" type="ORF">FG051_00845</name>
</gene>
<evidence type="ECO:0000313" key="1">
    <source>
        <dbReference type="EMBL" id="QCX23735.1"/>
    </source>
</evidence>
<dbReference type="EMBL" id="CP040736">
    <property type="protein sequence ID" value="QCX23735.1"/>
    <property type="molecule type" value="Genomic_DNA"/>
</dbReference>